<sequence>MPGCPTTSPSTRSSVPTDAPVVLDALTADQRAWVHRVVDAATAADGVAPLSEQSVHAVDAPSGTVRHVVSSAGYANVTPGRDGEPPMIEAVVDPAARRAGHGRALLTAAFAVAGELGDGPRAWAHGDLPGAVALAASLGLGKRRELLQLRRTGGSAGLGPIVVADDVVLRVYAGPADDAEILRVNNAAFDWHPEQGGWDLGQITERTAADWFDPAGLFLAFDAADPDTLLGFHWTKRQGPGLGEVYIVGVDPAAQGRGLGRLLTLAGLHYFAERGVDEVLLYVEGDNTAALHTYERLGFTRYAVDVAYG</sequence>
<feature type="binding site" evidence="4">
    <location>
        <position position="194"/>
    </location>
    <ligand>
        <name>1D-myo-inositol 2-(L-cysteinylamino)-2-deoxy-alpha-D-glucopyranoside</name>
        <dbReference type="ChEBI" id="CHEBI:58887"/>
    </ligand>
</feature>
<dbReference type="CDD" id="cd04301">
    <property type="entry name" value="NAT_SF"/>
    <property type="match status" value="1"/>
</dbReference>
<dbReference type="InterPro" id="IPR050276">
    <property type="entry name" value="MshD_Acetyltransferase"/>
</dbReference>
<dbReference type="PANTHER" id="PTHR43617:SF31">
    <property type="entry name" value="MYCOTHIOL ACETYLTRANSFERASE"/>
    <property type="match status" value="1"/>
</dbReference>
<dbReference type="PROSITE" id="PS51186">
    <property type="entry name" value="GNAT"/>
    <property type="match status" value="1"/>
</dbReference>
<keyword evidence="2 4" id="KW-0677">Repeat</keyword>
<dbReference type="Proteomes" id="UP000466307">
    <property type="component" value="Unassembled WGS sequence"/>
</dbReference>
<comment type="caution">
    <text evidence="6">The sequence shown here is derived from an EMBL/GenBank/DDBJ whole genome shotgun (WGS) entry which is preliminary data.</text>
</comment>
<dbReference type="PIRSF" id="PIRSF021524">
    <property type="entry name" value="MSH_acetyltransferase"/>
    <property type="match status" value="1"/>
</dbReference>
<comment type="subunit">
    <text evidence="4">Monomer.</text>
</comment>
<feature type="binding site" evidence="4">
    <location>
        <begin position="255"/>
        <end position="261"/>
    </location>
    <ligand>
        <name>acetyl-CoA</name>
        <dbReference type="ChEBI" id="CHEBI:57288"/>
        <label>2</label>
    </ligand>
</feature>
<dbReference type="EC" id="2.3.1.189" evidence="4"/>
<dbReference type="Gene3D" id="3.40.630.30">
    <property type="match status" value="1"/>
</dbReference>
<dbReference type="PANTHER" id="PTHR43617">
    <property type="entry name" value="L-AMINO ACID N-ACETYLTRANSFERASE"/>
    <property type="match status" value="1"/>
</dbReference>
<dbReference type="HAMAP" id="MF_01698">
    <property type="entry name" value="MshD"/>
    <property type="match status" value="1"/>
</dbReference>
<dbReference type="GO" id="GO:0035447">
    <property type="term" value="F:mycothiol synthase activity"/>
    <property type="evidence" value="ECO:0007669"/>
    <property type="project" value="UniProtKB-UniRule"/>
</dbReference>
<evidence type="ECO:0000313" key="7">
    <source>
        <dbReference type="Proteomes" id="UP000466307"/>
    </source>
</evidence>
<feature type="binding site" evidence="4">
    <location>
        <position position="282"/>
    </location>
    <ligand>
        <name>1D-myo-inositol 2-(L-cysteinylamino)-2-deoxy-alpha-D-glucopyranoside</name>
        <dbReference type="ChEBI" id="CHEBI:58887"/>
    </ligand>
</feature>
<dbReference type="EMBL" id="JAADZU010000008">
    <property type="protein sequence ID" value="NDK88735.1"/>
    <property type="molecule type" value="Genomic_DNA"/>
</dbReference>
<name>A0A7K3LKF1_9ACTN</name>
<gene>
    <name evidence="4 6" type="primary">mshD</name>
    <name evidence="6" type="ORF">GYA93_03935</name>
</gene>
<keyword evidence="3 4" id="KW-0012">Acyltransferase</keyword>
<comment type="similarity">
    <text evidence="4">Belongs to the acetyltransferase family. MshD subfamily.</text>
</comment>
<evidence type="ECO:0000256" key="3">
    <source>
        <dbReference type="ARBA" id="ARBA00023315"/>
    </source>
</evidence>
<feature type="binding site" evidence="4">
    <location>
        <position position="244"/>
    </location>
    <ligand>
        <name>1D-myo-inositol 2-(L-cysteinylamino)-2-deoxy-alpha-D-glucopyranoside</name>
        <dbReference type="ChEBI" id="CHEBI:58887"/>
    </ligand>
</feature>
<dbReference type="InterPro" id="IPR016181">
    <property type="entry name" value="Acyl_CoA_acyltransferase"/>
</dbReference>
<dbReference type="GO" id="GO:0008999">
    <property type="term" value="F:protein-N-terminal-alanine acetyltransferase activity"/>
    <property type="evidence" value="ECO:0007669"/>
    <property type="project" value="TreeGrafter"/>
</dbReference>
<feature type="domain" description="N-acetyltransferase" evidence="5">
    <location>
        <begin position="167"/>
        <end position="309"/>
    </location>
</feature>
<feature type="binding site" evidence="4">
    <location>
        <position position="52"/>
    </location>
    <ligand>
        <name>1D-myo-inositol 2-(L-cysteinylamino)-2-deoxy-alpha-D-glucopyranoside</name>
        <dbReference type="ChEBI" id="CHEBI:58887"/>
    </ligand>
</feature>
<dbReference type="RefSeq" id="WP_083533850.1">
    <property type="nucleotide sequence ID" value="NZ_JAADZU010000008.1"/>
</dbReference>
<keyword evidence="7" id="KW-1185">Reference proteome</keyword>
<comment type="function">
    <text evidence="4">Catalyzes the transfer of acetyl from acetyl-CoA to desacetylmycothiol (Cys-GlcN-Ins) to form mycothiol.</text>
</comment>
<feature type="binding site" evidence="4">
    <location>
        <begin position="90"/>
        <end position="92"/>
    </location>
    <ligand>
        <name>acetyl-CoA</name>
        <dbReference type="ChEBI" id="CHEBI:57288"/>
        <label>1</label>
    </ligand>
</feature>
<evidence type="ECO:0000256" key="2">
    <source>
        <dbReference type="ARBA" id="ARBA00022737"/>
    </source>
</evidence>
<organism evidence="6 7">
    <name type="scientific">Gordonia desulfuricans</name>
    <dbReference type="NCBI Taxonomy" id="89051"/>
    <lineage>
        <taxon>Bacteria</taxon>
        <taxon>Bacillati</taxon>
        <taxon>Actinomycetota</taxon>
        <taxon>Actinomycetes</taxon>
        <taxon>Mycobacteriales</taxon>
        <taxon>Gordoniaceae</taxon>
        <taxon>Gordonia</taxon>
    </lineage>
</organism>
<comment type="catalytic activity">
    <reaction evidence="4">
        <text>1D-myo-inositol 2-(L-cysteinylamino)-2-deoxy-alpha-D-glucopyranoside + acetyl-CoA = mycothiol + CoA + H(+)</text>
        <dbReference type="Rhea" id="RHEA:26172"/>
        <dbReference type="ChEBI" id="CHEBI:15378"/>
        <dbReference type="ChEBI" id="CHEBI:16768"/>
        <dbReference type="ChEBI" id="CHEBI:57287"/>
        <dbReference type="ChEBI" id="CHEBI:57288"/>
        <dbReference type="ChEBI" id="CHEBI:58887"/>
        <dbReference type="EC" id="2.3.1.189"/>
    </reaction>
</comment>
<dbReference type="NCBIfam" id="TIGR03448">
    <property type="entry name" value="mycothiol_MshD"/>
    <property type="match status" value="1"/>
</dbReference>
<keyword evidence="1 4" id="KW-0808">Transferase</keyword>
<reference evidence="6 7" key="1">
    <citation type="submission" date="2020-01" db="EMBL/GenBank/DDBJ databases">
        <title>Investigation of new actinobacteria for the biodesulphurisation of diesel fuel.</title>
        <authorList>
            <person name="Athi Narayanan S.M."/>
        </authorList>
    </citation>
    <scope>NUCLEOTIDE SEQUENCE [LARGE SCALE GENOMIC DNA]</scope>
    <source>
        <strain evidence="6 7">213E</strain>
    </source>
</reference>
<dbReference type="InterPro" id="IPR017813">
    <property type="entry name" value="Mycothiol_AcTrfase"/>
</dbReference>
<evidence type="ECO:0000259" key="5">
    <source>
        <dbReference type="PROSITE" id="PS51186"/>
    </source>
</evidence>
<dbReference type="InterPro" id="IPR000182">
    <property type="entry name" value="GNAT_dom"/>
</dbReference>
<dbReference type="AlphaFoldDB" id="A0A7K3LKF1"/>
<comment type="caution">
    <text evidence="4">Lacks conserved residue(s) required for the propagation of feature annotation.</text>
</comment>
<evidence type="ECO:0000313" key="6">
    <source>
        <dbReference type="EMBL" id="NDK88735.1"/>
    </source>
</evidence>
<evidence type="ECO:0000256" key="4">
    <source>
        <dbReference type="HAMAP-Rule" id="MF_01698"/>
    </source>
</evidence>
<protein>
    <recommendedName>
        <fullName evidence="4">Mycothiol acetyltransferase</fullName>
        <shortName evidence="4">MSH acetyltransferase</shortName>
        <ecNumber evidence="4">2.3.1.189</ecNumber>
    </recommendedName>
    <alternativeName>
        <fullName evidence="4">Mycothiol synthase</fullName>
    </alternativeName>
</protein>
<accession>A0A7K3LKF1</accession>
<evidence type="ECO:0000256" key="1">
    <source>
        <dbReference type="ARBA" id="ARBA00022679"/>
    </source>
</evidence>
<dbReference type="Pfam" id="PF00583">
    <property type="entry name" value="Acetyltransf_1"/>
    <property type="match status" value="1"/>
</dbReference>
<feature type="binding site" evidence="4">
    <location>
        <begin position="287"/>
        <end position="292"/>
    </location>
    <ligand>
        <name>acetyl-CoA</name>
        <dbReference type="ChEBI" id="CHEBI:57288"/>
        <label>2</label>
    </ligand>
</feature>
<dbReference type="GO" id="GO:0010125">
    <property type="term" value="P:mycothiol biosynthetic process"/>
    <property type="evidence" value="ECO:0007669"/>
    <property type="project" value="UniProtKB-UniRule"/>
</dbReference>
<proteinExistence type="inferred from homology"/>
<feature type="binding site" evidence="4">
    <location>
        <begin position="248"/>
        <end position="250"/>
    </location>
    <ligand>
        <name>acetyl-CoA</name>
        <dbReference type="ChEBI" id="CHEBI:57288"/>
        <label>2</label>
    </ligand>
</feature>
<dbReference type="SUPFAM" id="SSF55729">
    <property type="entry name" value="Acyl-CoA N-acyltransferases (Nat)"/>
    <property type="match status" value="1"/>
</dbReference>
<feature type="binding site" evidence="4">
    <location>
        <position position="236"/>
    </location>
    <ligand>
        <name>1D-myo-inositol 2-(L-cysteinylamino)-2-deoxy-alpha-D-glucopyranoside</name>
        <dbReference type="ChEBI" id="CHEBI:58887"/>
    </ligand>
</feature>